<reference evidence="2 3" key="1">
    <citation type="submission" date="2019-08" db="EMBL/GenBank/DDBJ databases">
        <title>Actinomadura sp. nov. CYP1-5 isolated from mountain soil.</title>
        <authorList>
            <person name="Songsumanus A."/>
            <person name="Kuncharoen N."/>
            <person name="Kudo T."/>
            <person name="Yuki M."/>
            <person name="Igarashi Y."/>
            <person name="Tanasupawat S."/>
        </authorList>
    </citation>
    <scope>NUCLEOTIDE SEQUENCE [LARGE SCALE GENOMIC DNA]</scope>
    <source>
        <strain evidence="2 3">GKU157</strain>
    </source>
</reference>
<accession>A0A5D0UA97</accession>
<organism evidence="2 3">
    <name type="scientific">Actinomadura syzygii</name>
    <dbReference type="NCBI Taxonomy" id="1427538"/>
    <lineage>
        <taxon>Bacteria</taxon>
        <taxon>Bacillati</taxon>
        <taxon>Actinomycetota</taxon>
        <taxon>Actinomycetes</taxon>
        <taxon>Streptosporangiales</taxon>
        <taxon>Thermomonosporaceae</taxon>
        <taxon>Actinomadura</taxon>
    </lineage>
</organism>
<gene>
    <name evidence="2" type="ORF">FXF65_12885</name>
</gene>
<keyword evidence="3" id="KW-1185">Reference proteome</keyword>
<name>A0A5D0UA97_9ACTN</name>
<feature type="region of interest" description="Disordered" evidence="1">
    <location>
        <begin position="1"/>
        <end position="28"/>
    </location>
</feature>
<evidence type="ECO:0000313" key="2">
    <source>
        <dbReference type="EMBL" id="TYC15017.1"/>
    </source>
</evidence>
<evidence type="ECO:0000313" key="3">
    <source>
        <dbReference type="Proteomes" id="UP000322634"/>
    </source>
</evidence>
<feature type="compositionally biased region" description="Polar residues" evidence="1">
    <location>
        <begin position="1"/>
        <end position="19"/>
    </location>
</feature>
<dbReference type="OrthoDB" id="9779184at2"/>
<dbReference type="EMBL" id="VSFF01000005">
    <property type="protein sequence ID" value="TYC15017.1"/>
    <property type="molecule type" value="Genomic_DNA"/>
</dbReference>
<comment type="caution">
    <text evidence="2">The sequence shown here is derived from an EMBL/GenBank/DDBJ whole genome shotgun (WGS) entry which is preliminary data.</text>
</comment>
<dbReference type="RefSeq" id="WP_148350109.1">
    <property type="nucleotide sequence ID" value="NZ_JBHSBF010000027.1"/>
</dbReference>
<dbReference type="AlphaFoldDB" id="A0A5D0UA97"/>
<sequence length="101" mass="11182">MGKPSDTTPTNEPVISTGSGDWPDGEPESVRLAADAEQIMARILDFGRRRGEMPMYAVLRVTFAHVDDQIDEDEALRLVAEVKAGRWREVVDLLDEIGGSR</sequence>
<evidence type="ECO:0000256" key="1">
    <source>
        <dbReference type="SAM" id="MobiDB-lite"/>
    </source>
</evidence>
<proteinExistence type="predicted"/>
<protein>
    <submittedName>
        <fullName evidence="2">Uncharacterized protein</fullName>
    </submittedName>
</protein>
<dbReference type="Proteomes" id="UP000322634">
    <property type="component" value="Unassembled WGS sequence"/>
</dbReference>